<proteinExistence type="predicted"/>
<dbReference type="GO" id="GO:0003723">
    <property type="term" value="F:RNA binding"/>
    <property type="evidence" value="ECO:0007669"/>
    <property type="project" value="InterPro"/>
</dbReference>
<dbReference type="SUPFAM" id="SSF54928">
    <property type="entry name" value="RNA-binding domain, RBD"/>
    <property type="match status" value="1"/>
</dbReference>
<protein>
    <recommendedName>
        <fullName evidence="1">RRM domain-containing protein</fullName>
    </recommendedName>
</protein>
<comment type="caution">
    <text evidence="2">The sequence shown here is derived from an EMBL/GenBank/DDBJ whole genome shotgun (WGS) entry which is preliminary data.</text>
</comment>
<dbReference type="Pfam" id="PF00076">
    <property type="entry name" value="RRM_1"/>
    <property type="match status" value="1"/>
</dbReference>
<keyword evidence="3" id="KW-1185">Reference proteome</keyword>
<dbReference type="InterPro" id="IPR000504">
    <property type="entry name" value="RRM_dom"/>
</dbReference>
<sequence length="132" mass="14784">MPRHARHVPQPDDPELNLVEVEVGSEPGLYYIPVANLSHSTTWQHLRAFAAQVCEVDYASVYNPTAGFVRVKGYENFRKAFDHLNGGVLHGRAIMAFDGNEKSSIWVKLRPDDYHAKRIAQGKKGRAVLGKT</sequence>
<dbReference type="EMBL" id="MU864356">
    <property type="protein sequence ID" value="KAK4192131.1"/>
    <property type="molecule type" value="Genomic_DNA"/>
</dbReference>
<name>A0AAN6X1Y7_9PEZI</name>
<accession>A0AAN6X1Y7</accession>
<evidence type="ECO:0000313" key="3">
    <source>
        <dbReference type="Proteomes" id="UP001302126"/>
    </source>
</evidence>
<dbReference type="InterPro" id="IPR012677">
    <property type="entry name" value="Nucleotide-bd_a/b_plait_sf"/>
</dbReference>
<evidence type="ECO:0000259" key="1">
    <source>
        <dbReference type="Pfam" id="PF00076"/>
    </source>
</evidence>
<feature type="non-terminal residue" evidence="2">
    <location>
        <position position="132"/>
    </location>
</feature>
<dbReference type="InterPro" id="IPR035979">
    <property type="entry name" value="RBD_domain_sf"/>
</dbReference>
<dbReference type="AlphaFoldDB" id="A0AAN6X1Y7"/>
<dbReference type="Gene3D" id="3.30.70.330">
    <property type="match status" value="1"/>
</dbReference>
<organism evidence="2 3">
    <name type="scientific">Podospora australis</name>
    <dbReference type="NCBI Taxonomy" id="1536484"/>
    <lineage>
        <taxon>Eukaryota</taxon>
        <taxon>Fungi</taxon>
        <taxon>Dikarya</taxon>
        <taxon>Ascomycota</taxon>
        <taxon>Pezizomycotina</taxon>
        <taxon>Sordariomycetes</taxon>
        <taxon>Sordariomycetidae</taxon>
        <taxon>Sordariales</taxon>
        <taxon>Podosporaceae</taxon>
        <taxon>Podospora</taxon>
    </lineage>
</organism>
<reference evidence="2" key="1">
    <citation type="journal article" date="2023" name="Mol. Phylogenet. Evol.">
        <title>Genome-scale phylogeny and comparative genomics of the fungal order Sordariales.</title>
        <authorList>
            <person name="Hensen N."/>
            <person name="Bonometti L."/>
            <person name="Westerberg I."/>
            <person name="Brannstrom I.O."/>
            <person name="Guillou S."/>
            <person name="Cros-Aarteil S."/>
            <person name="Calhoun S."/>
            <person name="Haridas S."/>
            <person name="Kuo A."/>
            <person name="Mondo S."/>
            <person name="Pangilinan J."/>
            <person name="Riley R."/>
            <person name="LaButti K."/>
            <person name="Andreopoulos B."/>
            <person name="Lipzen A."/>
            <person name="Chen C."/>
            <person name="Yan M."/>
            <person name="Daum C."/>
            <person name="Ng V."/>
            <person name="Clum A."/>
            <person name="Steindorff A."/>
            <person name="Ohm R.A."/>
            <person name="Martin F."/>
            <person name="Silar P."/>
            <person name="Natvig D.O."/>
            <person name="Lalanne C."/>
            <person name="Gautier V."/>
            <person name="Ament-Velasquez S.L."/>
            <person name="Kruys A."/>
            <person name="Hutchinson M.I."/>
            <person name="Powell A.J."/>
            <person name="Barry K."/>
            <person name="Miller A.N."/>
            <person name="Grigoriev I.V."/>
            <person name="Debuchy R."/>
            <person name="Gladieux P."/>
            <person name="Hiltunen Thoren M."/>
            <person name="Johannesson H."/>
        </authorList>
    </citation>
    <scope>NUCLEOTIDE SEQUENCE</scope>
    <source>
        <strain evidence="2">PSN309</strain>
    </source>
</reference>
<evidence type="ECO:0000313" key="2">
    <source>
        <dbReference type="EMBL" id="KAK4192131.1"/>
    </source>
</evidence>
<feature type="domain" description="RRM" evidence="1">
    <location>
        <begin position="34"/>
        <end position="94"/>
    </location>
</feature>
<reference evidence="2" key="2">
    <citation type="submission" date="2023-05" db="EMBL/GenBank/DDBJ databases">
        <authorList>
            <consortium name="Lawrence Berkeley National Laboratory"/>
            <person name="Steindorff A."/>
            <person name="Hensen N."/>
            <person name="Bonometti L."/>
            <person name="Westerberg I."/>
            <person name="Brannstrom I.O."/>
            <person name="Guillou S."/>
            <person name="Cros-Aarteil S."/>
            <person name="Calhoun S."/>
            <person name="Haridas S."/>
            <person name="Kuo A."/>
            <person name="Mondo S."/>
            <person name="Pangilinan J."/>
            <person name="Riley R."/>
            <person name="Labutti K."/>
            <person name="Andreopoulos B."/>
            <person name="Lipzen A."/>
            <person name="Chen C."/>
            <person name="Yanf M."/>
            <person name="Daum C."/>
            <person name="Ng V."/>
            <person name="Clum A."/>
            <person name="Ohm R."/>
            <person name="Martin F."/>
            <person name="Silar P."/>
            <person name="Natvig D."/>
            <person name="Lalanne C."/>
            <person name="Gautier V."/>
            <person name="Ament-Velasquez S.L."/>
            <person name="Kruys A."/>
            <person name="Hutchinson M.I."/>
            <person name="Powell A.J."/>
            <person name="Barry K."/>
            <person name="Miller A.N."/>
            <person name="Grigoriev I.V."/>
            <person name="Debuchy R."/>
            <person name="Gladieux P."/>
            <person name="Thoren M.H."/>
            <person name="Johannesson H."/>
        </authorList>
    </citation>
    <scope>NUCLEOTIDE SEQUENCE</scope>
    <source>
        <strain evidence="2">PSN309</strain>
    </source>
</reference>
<dbReference type="Proteomes" id="UP001302126">
    <property type="component" value="Unassembled WGS sequence"/>
</dbReference>
<gene>
    <name evidence="2" type="ORF">QBC35DRAFT_447921</name>
</gene>